<evidence type="ECO:0000256" key="1">
    <source>
        <dbReference type="ARBA" id="ARBA00009759"/>
    </source>
</evidence>
<dbReference type="GO" id="GO:0046872">
    <property type="term" value="F:metal ion binding"/>
    <property type="evidence" value="ECO:0007669"/>
    <property type="project" value="UniProtKB-KW"/>
</dbReference>
<protein>
    <submittedName>
        <fullName evidence="3">Fructose-1,6-bisphosphatase/inositol monophosphatase family enzyme</fullName>
    </submittedName>
</protein>
<keyword evidence="2" id="KW-0460">Magnesium</keyword>
<dbReference type="GO" id="GO:0007165">
    <property type="term" value="P:signal transduction"/>
    <property type="evidence" value="ECO:0007669"/>
    <property type="project" value="TreeGrafter"/>
</dbReference>
<dbReference type="AlphaFoldDB" id="A0A420WQ40"/>
<dbReference type="PANTHER" id="PTHR20854">
    <property type="entry name" value="INOSITOL MONOPHOSPHATASE"/>
    <property type="match status" value="1"/>
</dbReference>
<dbReference type="PRINTS" id="PR00377">
    <property type="entry name" value="IMPHPHTASES"/>
</dbReference>
<gene>
    <name evidence="3" type="ORF">BCL74_0950</name>
</gene>
<dbReference type="Gene3D" id="3.40.190.80">
    <property type="match status" value="1"/>
</dbReference>
<dbReference type="Proteomes" id="UP000277424">
    <property type="component" value="Unassembled WGS sequence"/>
</dbReference>
<evidence type="ECO:0000313" key="4">
    <source>
        <dbReference type="Proteomes" id="UP000277424"/>
    </source>
</evidence>
<organism evidence="3 4">
    <name type="scientific">Oceanibaculum indicum</name>
    <dbReference type="NCBI Taxonomy" id="526216"/>
    <lineage>
        <taxon>Bacteria</taxon>
        <taxon>Pseudomonadati</taxon>
        <taxon>Pseudomonadota</taxon>
        <taxon>Alphaproteobacteria</taxon>
        <taxon>Rhodospirillales</taxon>
        <taxon>Oceanibaculaceae</taxon>
        <taxon>Oceanibaculum</taxon>
    </lineage>
</organism>
<evidence type="ECO:0000256" key="2">
    <source>
        <dbReference type="PIRSR" id="PIRSR600760-2"/>
    </source>
</evidence>
<dbReference type="SUPFAM" id="SSF56655">
    <property type="entry name" value="Carbohydrate phosphatase"/>
    <property type="match status" value="1"/>
</dbReference>
<dbReference type="Pfam" id="PF00459">
    <property type="entry name" value="Inositol_P"/>
    <property type="match status" value="1"/>
</dbReference>
<dbReference type="EMBL" id="RBIG01000001">
    <property type="protein sequence ID" value="RKQ73171.1"/>
    <property type="molecule type" value="Genomic_DNA"/>
</dbReference>
<evidence type="ECO:0000313" key="3">
    <source>
        <dbReference type="EMBL" id="RKQ73171.1"/>
    </source>
</evidence>
<sequence length="275" mass="30166">MSLDPDRVSALLRETAELKILPRFRALGEGDAHEKGPGDLVTIADLESEKHLTPALKRLLPGSEVVGEEAASSNSAVLDLLKGDSPVWIIDPVDGTANFADGSEMFAVIVALVQGGEVLAGWIYDPIRDRMAVAEAGEGAYLDDKRMRVSQPVPLSEMLGIISLKFVPTEERPVLRARAQELRRFFSLGCAGQEYLQLAEGRTHFSVYRRIMPWDHAAGWLIHKESGGVGAFADDTPYDPTIHQGRLIMAPDGDSWRALRDLLFPDPADRVERTA</sequence>
<dbReference type="RefSeq" id="WP_121217943.1">
    <property type="nucleotide sequence ID" value="NZ_RBIG01000001.1"/>
</dbReference>
<proteinExistence type="inferred from homology"/>
<reference evidence="3 4" key="1">
    <citation type="submission" date="2018-10" db="EMBL/GenBank/DDBJ databases">
        <title>Comparative analysis of microorganisms from saline springs in Andes Mountain Range, Colombia.</title>
        <authorList>
            <person name="Rubin E."/>
        </authorList>
    </citation>
    <scope>NUCLEOTIDE SEQUENCE [LARGE SCALE GENOMIC DNA]</scope>
    <source>
        <strain evidence="3 4">USBA 36</strain>
    </source>
</reference>
<comment type="caution">
    <text evidence="3">The sequence shown here is derived from an EMBL/GenBank/DDBJ whole genome shotgun (WGS) entry which is preliminary data.</text>
</comment>
<dbReference type="GO" id="GO:0006020">
    <property type="term" value="P:inositol metabolic process"/>
    <property type="evidence" value="ECO:0007669"/>
    <property type="project" value="TreeGrafter"/>
</dbReference>
<comment type="similarity">
    <text evidence="1">Belongs to the inositol monophosphatase superfamily.</text>
</comment>
<name>A0A420WQ40_9PROT</name>
<keyword evidence="2" id="KW-0479">Metal-binding</keyword>
<comment type="cofactor">
    <cofactor evidence="2">
        <name>Mg(2+)</name>
        <dbReference type="ChEBI" id="CHEBI:18420"/>
    </cofactor>
</comment>
<accession>A0A420WQ40</accession>
<feature type="binding site" evidence="2">
    <location>
        <position position="91"/>
    </location>
    <ligand>
        <name>Mg(2+)</name>
        <dbReference type="ChEBI" id="CHEBI:18420"/>
        <label>1</label>
        <note>catalytic</note>
    </ligand>
</feature>
<feature type="binding site" evidence="2">
    <location>
        <position position="68"/>
    </location>
    <ligand>
        <name>Mg(2+)</name>
        <dbReference type="ChEBI" id="CHEBI:18420"/>
        <label>1</label>
        <note>catalytic</note>
    </ligand>
</feature>
<dbReference type="Gene3D" id="3.30.540.10">
    <property type="entry name" value="Fructose-1,6-Bisphosphatase, subunit A, domain 1"/>
    <property type="match status" value="1"/>
</dbReference>
<dbReference type="PANTHER" id="PTHR20854:SF4">
    <property type="entry name" value="INOSITOL-1-MONOPHOSPHATASE-RELATED"/>
    <property type="match status" value="1"/>
</dbReference>
<feature type="binding site" evidence="2">
    <location>
        <position position="94"/>
    </location>
    <ligand>
        <name>Mg(2+)</name>
        <dbReference type="ChEBI" id="CHEBI:18420"/>
        <label>1</label>
        <note>catalytic</note>
    </ligand>
</feature>
<feature type="binding site" evidence="2">
    <location>
        <position position="215"/>
    </location>
    <ligand>
        <name>Mg(2+)</name>
        <dbReference type="ChEBI" id="CHEBI:18420"/>
        <label>1</label>
        <note>catalytic</note>
    </ligand>
</feature>
<dbReference type="InterPro" id="IPR000760">
    <property type="entry name" value="Inositol_monophosphatase-like"/>
</dbReference>
<dbReference type="GO" id="GO:0008934">
    <property type="term" value="F:inositol monophosphate 1-phosphatase activity"/>
    <property type="evidence" value="ECO:0007669"/>
    <property type="project" value="TreeGrafter"/>
</dbReference>
<dbReference type="OrthoDB" id="9785695at2"/>